<dbReference type="EC" id="2.7.13.3" evidence="3"/>
<keyword evidence="12" id="KW-0902">Two-component regulatory system</keyword>
<dbReference type="InterPro" id="IPR003661">
    <property type="entry name" value="HisK_dim/P_dom"/>
</dbReference>
<dbReference type="InterPro" id="IPR004358">
    <property type="entry name" value="Sig_transdc_His_kin-like_C"/>
</dbReference>
<dbReference type="CDD" id="cd06225">
    <property type="entry name" value="HAMP"/>
    <property type="match status" value="1"/>
</dbReference>
<dbReference type="PRINTS" id="PR00344">
    <property type="entry name" value="BCTRLSENSOR"/>
</dbReference>
<comment type="subcellular location">
    <subcellularLocation>
        <location evidence="2">Cell membrane</location>
        <topology evidence="2">Multi-pass membrane protein</topology>
    </subcellularLocation>
</comment>
<dbReference type="Gene3D" id="3.30.565.10">
    <property type="entry name" value="Histidine kinase-like ATPase, C-terminal domain"/>
    <property type="match status" value="1"/>
</dbReference>
<keyword evidence="9 17" id="KW-0418">Kinase</keyword>
<dbReference type="GO" id="GO:0005886">
    <property type="term" value="C:plasma membrane"/>
    <property type="evidence" value="ECO:0007669"/>
    <property type="project" value="UniProtKB-SubCell"/>
</dbReference>
<dbReference type="InterPro" id="IPR036890">
    <property type="entry name" value="HATPase_C_sf"/>
</dbReference>
<dbReference type="Pfam" id="PF00672">
    <property type="entry name" value="HAMP"/>
    <property type="match status" value="1"/>
</dbReference>
<organism evidence="17 18">
    <name type="scientific">Exiguobacterium indicum</name>
    <dbReference type="NCBI Taxonomy" id="296995"/>
    <lineage>
        <taxon>Bacteria</taxon>
        <taxon>Bacillati</taxon>
        <taxon>Bacillota</taxon>
        <taxon>Bacilli</taxon>
        <taxon>Bacillales</taxon>
        <taxon>Bacillales Family XII. Incertae Sedis</taxon>
        <taxon>Exiguobacterium</taxon>
    </lineage>
</organism>
<feature type="transmembrane region" description="Helical" evidence="14">
    <location>
        <begin position="12"/>
        <end position="33"/>
    </location>
</feature>
<dbReference type="InterPro" id="IPR036097">
    <property type="entry name" value="HisK_dim/P_sf"/>
</dbReference>
<dbReference type="GO" id="GO:0005524">
    <property type="term" value="F:ATP binding"/>
    <property type="evidence" value="ECO:0007669"/>
    <property type="project" value="UniProtKB-KW"/>
</dbReference>
<gene>
    <name evidence="17" type="ORF">AS033_01665</name>
</gene>
<evidence type="ECO:0000256" key="6">
    <source>
        <dbReference type="ARBA" id="ARBA00022679"/>
    </source>
</evidence>
<dbReference type="InterPro" id="IPR050428">
    <property type="entry name" value="TCS_sensor_his_kinase"/>
</dbReference>
<dbReference type="Gene3D" id="6.10.340.10">
    <property type="match status" value="1"/>
</dbReference>
<evidence type="ECO:0000256" key="5">
    <source>
        <dbReference type="ARBA" id="ARBA00022553"/>
    </source>
</evidence>
<dbReference type="InterPro" id="IPR003660">
    <property type="entry name" value="HAMP_dom"/>
</dbReference>
<proteinExistence type="predicted"/>
<dbReference type="InterPro" id="IPR003594">
    <property type="entry name" value="HATPase_dom"/>
</dbReference>
<evidence type="ECO:0000259" key="16">
    <source>
        <dbReference type="PROSITE" id="PS50885"/>
    </source>
</evidence>
<dbReference type="Gene3D" id="1.10.287.130">
    <property type="match status" value="1"/>
</dbReference>
<dbReference type="SMART" id="SM00304">
    <property type="entry name" value="HAMP"/>
    <property type="match status" value="1"/>
</dbReference>
<keyword evidence="7 14" id="KW-0812">Transmembrane</keyword>
<comment type="caution">
    <text evidence="17">The sequence shown here is derived from an EMBL/GenBank/DDBJ whole genome shotgun (WGS) entry which is preliminary data.</text>
</comment>
<keyword evidence="8" id="KW-0547">Nucleotide-binding</keyword>
<evidence type="ECO:0000313" key="17">
    <source>
        <dbReference type="EMBL" id="KSU50107.1"/>
    </source>
</evidence>
<dbReference type="OrthoDB" id="9762826at2"/>
<dbReference type="CDD" id="cd00082">
    <property type="entry name" value="HisKA"/>
    <property type="match status" value="1"/>
</dbReference>
<sequence length="421" mass="46379">MKRRPLMRKFLYAVVGPLLVMGVLSFVLTAFLVNRFAEGERYDQLAREANIIKQALEADTPIPRDIQGFLTTDGLTQRIGARGPAGRLPLLDDLKKEDVIEVQDERLLTYQLTVDGTRITTVRQAPLASSALDGVYIAIGLALLVTLLLASLLAYYMGRHLTRPIVTLRSVAQKIGAGETDVVLPARPKDEVGELIDAVDEMQTQLKQKDHLQKTFIAGITHDLRTPLAIIRNETEALAAGVIPVTELPDVTTSIIEETDRLGHLIDETLLYSKLAGGRMPLEKTDVALDELVSITVERLRGTFTQAGLTLATELQPVRQSLDPRMFERVLINFLMNARFASPVGGTVTVRLTHDELTVEDEGAGVRAEDRATIWDVYVKQEGSAGHGLGLAISRMILDSHQFDYGVRDRSGGGAVFYVRF</sequence>
<evidence type="ECO:0000256" key="7">
    <source>
        <dbReference type="ARBA" id="ARBA00022692"/>
    </source>
</evidence>
<dbReference type="Pfam" id="PF02518">
    <property type="entry name" value="HATPase_c"/>
    <property type="match status" value="1"/>
</dbReference>
<protein>
    <recommendedName>
        <fullName evidence="3">histidine kinase</fullName>
        <ecNumber evidence="3">2.7.13.3</ecNumber>
    </recommendedName>
</protein>
<evidence type="ECO:0000256" key="10">
    <source>
        <dbReference type="ARBA" id="ARBA00022840"/>
    </source>
</evidence>
<dbReference type="PROSITE" id="PS50885">
    <property type="entry name" value="HAMP"/>
    <property type="match status" value="1"/>
</dbReference>
<evidence type="ECO:0000313" key="18">
    <source>
        <dbReference type="Proteomes" id="UP000053797"/>
    </source>
</evidence>
<evidence type="ECO:0000256" key="12">
    <source>
        <dbReference type="ARBA" id="ARBA00023012"/>
    </source>
</evidence>
<dbReference type="PANTHER" id="PTHR45436">
    <property type="entry name" value="SENSOR HISTIDINE KINASE YKOH"/>
    <property type="match status" value="1"/>
</dbReference>
<dbReference type="Proteomes" id="UP000053797">
    <property type="component" value="Unassembled WGS sequence"/>
</dbReference>
<keyword evidence="5" id="KW-0597">Phosphoprotein</keyword>
<feature type="domain" description="HAMP" evidence="16">
    <location>
        <begin position="159"/>
        <end position="211"/>
    </location>
</feature>
<accession>A0A0V8GIK5</accession>
<dbReference type="PANTHER" id="PTHR45436:SF5">
    <property type="entry name" value="SENSOR HISTIDINE KINASE TRCS"/>
    <property type="match status" value="1"/>
</dbReference>
<keyword evidence="11 14" id="KW-1133">Transmembrane helix</keyword>
<dbReference type="PROSITE" id="PS50109">
    <property type="entry name" value="HIS_KIN"/>
    <property type="match status" value="1"/>
</dbReference>
<evidence type="ECO:0000256" key="14">
    <source>
        <dbReference type="SAM" id="Phobius"/>
    </source>
</evidence>
<dbReference type="SUPFAM" id="SSF47384">
    <property type="entry name" value="Homodimeric domain of signal transducing histidine kinase"/>
    <property type="match status" value="1"/>
</dbReference>
<evidence type="ECO:0000256" key="1">
    <source>
        <dbReference type="ARBA" id="ARBA00000085"/>
    </source>
</evidence>
<comment type="catalytic activity">
    <reaction evidence="1">
        <text>ATP + protein L-histidine = ADP + protein N-phospho-L-histidine.</text>
        <dbReference type="EC" id="2.7.13.3"/>
    </reaction>
</comment>
<evidence type="ECO:0000256" key="4">
    <source>
        <dbReference type="ARBA" id="ARBA00022475"/>
    </source>
</evidence>
<dbReference type="SMART" id="SM00388">
    <property type="entry name" value="HisKA"/>
    <property type="match status" value="1"/>
</dbReference>
<keyword evidence="13 14" id="KW-0472">Membrane</keyword>
<dbReference type="SUPFAM" id="SSF55874">
    <property type="entry name" value="ATPase domain of HSP90 chaperone/DNA topoisomerase II/histidine kinase"/>
    <property type="match status" value="1"/>
</dbReference>
<dbReference type="SUPFAM" id="SSF158472">
    <property type="entry name" value="HAMP domain-like"/>
    <property type="match status" value="1"/>
</dbReference>
<dbReference type="SMART" id="SM00387">
    <property type="entry name" value="HATPase_c"/>
    <property type="match status" value="1"/>
</dbReference>
<evidence type="ECO:0000256" key="2">
    <source>
        <dbReference type="ARBA" id="ARBA00004651"/>
    </source>
</evidence>
<dbReference type="EMBL" id="LNQL01000001">
    <property type="protein sequence ID" value="KSU50107.1"/>
    <property type="molecule type" value="Genomic_DNA"/>
</dbReference>
<feature type="domain" description="Histidine kinase" evidence="15">
    <location>
        <begin position="219"/>
        <end position="421"/>
    </location>
</feature>
<name>A0A0V8GIK5_9BACL</name>
<dbReference type="Pfam" id="PF00512">
    <property type="entry name" value="HisKA"/>
    <property type="match status" value="1"/>
</dbReference>
<dbReference type="GO" id="GO:0000155">
    <property type="term" value="F:phosphorelay sensor kinase activity"/>
    <property type="evidence" value="ECO:0007669"/>
    <property type="project" value="InterPro"/>
</dbReference>
<evidence type="ECO:0000256" key="9">
    <source>
        <dbReference type="ARBA" id="ARBA00022777"/>
    </source>
</evidence>
<evidence type="ECO:0000256" key="8">
    <source>
        <dbReference type="ARBA" id="ARBA00022741"/>
    </source>
</evidence>
<evidence type="ECO:0000259" key="15">
    <source>
        <dbReference type="PROSITE" id="PS50109"/>
    </source>
</evidence>
<evidence type="ECO:0000256" key="3">
    <source>
        <dbReference type="ARBA" id="ARBA00012438"/>
    </source>
</evidence>
<evidence type="ECO:0000256" key="11">
    <source>
        <dbReference type="ARBA" id="ARBA00022989"/>
    </source>
</evidence>
<dbReference type="InterPro" id="IPR005467">
    <property type="entry name" value="His_kinase_dom"/>
</dbReference>
<dbReference type="RefSeq" id="WP_058264649.1">
    <property type="nucleotide sequence ID" value="NZ_FMYN01000001.1"/>
</dbReference>
<keyword evidence="10" id="KW-0067">ATP-binding</keyword>
<reference evidence="17 18" key="1">
    <citation type="journal article" date="2015" name="Int. J. Syst. Evol. Microbiol.">
        <title>Exiguobacterium enclense sp. nov., isolated from sediment.</title>
        <authorList>
            <person name="Dastager S.G."/>
            <person name="Mawlankar R."/>
            <person name="Sonalkar V.V."/>
            <person name="Thorat M.N."/>
            <person name="Mual P."/>
            <person name="Verma A."/>
            <person name="Krishnamurthi S."/>
            <person name="Tang S.K."/>
            <person name="Li W.J."/>
        </authorList>
    </citation>
    <scope>NUCLEOTIDE SEQUENCE [LARGE SCALE GENOMIC DNA]</scope>
    <source>
        <strain evidence="17 18">NIO-1109</strain>
    </source>
</reference>
<keyword evidence="6" id="KW-0808">Transferase</keyword>
<keyword evidence="4" id="KW-1003">Cell membrane</keyword>
<evidence type="ECO:0000256" key="13">
    <source>
        <dbReference type="ARBA" id="ARBA00023136"/>
    </source>
</evidence>
<dbReference type="AlphaFoldDB" id="A0A0V8GIK5"/>
<feature type="transmembrane region" description="Helical" evidence="14">
    <location>
        <begin position="135"/>
        <end position="156"/>
    </location>
</feature>